<dbReference type="GO" id="GO:0031123">
    <property type="term" value="P:RNA 3'-end processing"/>
    <property type="evidence" value="ECO:0007669"/>
    <property type="project" value="TreeGrafter"/>
</dbReference>
<evidence type="ECO:0000256" key="5">
    <source>
        <dbReference type="ARBA" id="ARBA00022679"/>
    </source>
</evidence>
<dbReference type="EMBL" id="JANBOH010000018">
    <property type="protein sequence ID" value="KAJ1647839.1"/>
    <property type="molecule type" value="Genomic_DNA"/>
</dbReference>
<comment type="similarity">
    <text evidence="3">Belongs to the DNA polymerase type-B-like family.</text>
</comment>
<evidence type="ECO:0000256" key="4">
    <source>
        <dbReference type="ARBA" id="ARBA00012388"/>
    </source>
</evidence>
<feature type="region of interest" description="Disordered" evidence="8">
    <location>
        <begin position="170"/>
        <end position="360"/>
    </location>
</feature>
<dbReference type="InterPro" id="IPR043519">
    <property type="entry name" value="NT_sf"/>
</dbReference>
<evidence type="ECO:0000256" key="1">
    <source>
        <dbReference type="ARBA" id="ARBA00001936"/>
    </source>
</evidence>
<keyword evidence="7" id="KW-0460">Magnesium</keyword>
<comment type="cofactor">
    <cofactor evidence="1">
        <name>Mn(2+)</name>
        <dbReference type="ChEBI" id="CHEBI:29035"/>
    </cofactor>
</comment>
<dbReference type="AlphaFoldDB" id="A0A9W7XR95"/>
<feature type="compositionally biased region" description="Low complexity" evidence="8">
    <location>
        <begin position="310"/>
        <end position="321"/>
    </location>
</feature>
<feature type="compositionally biased region" description="Low complexity" evidence="8">
    <location>
        <begin position="253"/>
        <end position="263"/>
    </location>
</feature>
<dbReference type="Proteomes" id="UP001145021">
    <property type="component" value="Unassembled WGS sequence"/>
</dbReference>
<dbReference type="CDD" id="cd05402">
    <property type="entry name" value="NT_PAP_TUTase"/>
    <property type="match status" value="1"/>
</dbReference>
<evidence type="ECO:0000259" key="9">
    <source>
        <dbReference type="Pfam" id="PF03828"/>
    </source>
</evidence>
<dbReference type="InterPro" id="IPR054708">
    <property type="entry name" value="MTPAP-like_central"/>
</dbReference>
<evidence type="ECO:0000259" key="10">
    <source>
        <dbReference type="Pfam" id="PF22600"/>
    </source>
</evidence>
<dbReference type="Gene3D" id="3.30.460.10">
    <property type="entry name" value="Beta Polymerase, domain 2"/>
    <property type="match status" value="1"/>
</dbReference>
<feature type="compositionally biased region" description="Polar residues" evidence="8">
    <location>
        <begin position="1"/>
        <end position="22"/>
    </location>
</feature>
<reference evidence="11" key="1">
    <citation type="submission" date="2022-07" db="EMBL/GenBank/DDBJ databases">
        <title>Phylogenomic reconstructions and comparative analyses of Kickxellomycotina fungi.</title>
        <authorList>
            <person name="Reynolds N.K."/>
            <person name="Stajich J.E."/>
            <person name="Barry K."/>
            <person name="Grigoriev I.V."/>
            <person name="Crous P."/>
            <person name="Smith M.E."/>
        </authorList>
    </citation>
    <scope>NUCLEOTIDE SEQUENCE</scope>
    <source>
        <strain evidence="11">NBRC 105413</strain>
    </source>
</reference>
<feature type="compositionally biased region" description="Polar residues" evidence="8">
    <location>
        <begin position="350"/>
        <end position="359"/>
    </location>
</feature>
<dbReference type="GO" id="GO:1990817">
    <property type="term" value="F:poly(A) RNA polymerase activity"/>
    <property type="evidence" value="ECO:0007669"/>
    <property type="project" value="UniProtKB-EC"/>
</dbReference>
<keyword evidence="6" id="KW-0479">Metal-binding</keyword>
<name>A0A9W7XR95_9FUNG</name>
<feature type="compositionally biased region" description="Polar residues" evidence="8">
    <location>
        <begin position="230"/>
        <end position="252"/>
    </location>
</feature>
<dbReference type="InterPro" id="IPR002058">
    <property type="entry name" value="PAP_assoc"/>
</dbReference>
<dbReference type="SUPFAM" id="SSF81301">
    <property type="entry name" value="Nucleotidyltransferase"/>
    <property type="match status" value="1"/>
</dbReference>
<comment type="caution">
    <text evidence="11">The sequence shown here is derived from an EMBL/GenBank/DDBJ whole genome shotgun (WGS) entry which is preliminary data.</text>
</comment>
<feature type="compositionally biased region" description="Polar residues" evidence="8">
    <location>
        <begin position="208"/>
        <end position="217"/>
    </location>
</feature>
<protein>
    <recommendedName>
        <fullName evidence="4">polynucleotide adenylyltransferase</fullName>
        <ecNumber evidence="4">2.7.7.19</ecNumber>
    </recommendedName>
</protein>
<dbReference type="SUPFAM" id="SSF81631">
    <property type="entry name" value="PAP/OAS1 substrate-binding domain"/>
    <property type="match status" value="1"/>
</dbReference>
<organism evidence="11 12">
    <name type="scientific">Coemansia asiatica</name>
    <dbReference type="NCBI Taxonomy" id="1052880"/>
    <lineage>
        <taxon>Eukaryota</taxon>
        <taxon>Fungi</taxon>
        <taxon>Fungi incertae sedis</taxon>
        <taxon>Zoopagomycota</taxon>
        <taxon>Kickxellomycotina</taxon>
        <taxon>Kickxellomycetes</taxon>
        <taxon>Kickxellales</taxon>
        <taxon>Kickxellaceae</taxon>
        <taxon>Coemansia</taxon>
    </lineage>
</organism>
<feature type="domain" description="Poly(A) RNA polymerase mitochondrial-like central palm" evidence="10">
    <location>
        <begin position="398"/>
        <end position="526"/>
    </location>
</feature>
<dbReference type="GO" id="GO:0010605">
    <property type="term" value="P:negative regulation of macromolecule metabolic process"/>
    <property type="evidence" value="ECO:0007669"/>
    <property type="project" value="UniProtKB-ARBA"/>
</dbReference>
<dbReference type="PANTHER" id="PTHR12271:SF113">
    <property type="entry name" value="POLY(A) RNA POLYMERASE CID11"/>
    <property type="match status" value="1"/>
</dbReference>
<dbReference type="Gene3D" id="1.10.1410.10">
    <property type="match status" value="1"/>
</dbReference>
<feature type="compositionally biased region" description="Low complexity" evidence="8">
    <location>
        <begin position="102"/>
        <end position="148"/>
    </location>
</feature>
<dbReference type="Pfam" id="PF22600">
    <property type="entry name" value="MTPAP-like_central"/>
    <property type="match status" value="1"/>
</dbReference>
<evidence type="ECO:0000256" key="6">
    <source>
        <dbReference type="ARBA" id="ARBA00022723"/>
    </source>
</evidence>
<feature type="compositionally biased region" description="Polar residues" evidence="8">
    <location>
        <begin position="170"/>
        <end position="192"/>
    </location>
</feature>
<accession>A0A9W7XR95</accession>
<feature type="region of interest" description="Disordered" evidence="8">
    <location>
        <begin position="77"/>
        <end position="148"/>
    </location>
</feature>
<feature type="compositionally biased region" description="Low complexity" evidence="8">
    <location>
        <begin position="77"/>
        <end position="87"/>
    </location>
</feature>
<proteinExistence type="inferred from homology"/>
<feature type="domain" description="PAP-associated" evidence="9">
    <location>
        <begin position="622"/>
        <end position="676"/>
    </location>
</feature>
<keyword evidence="12" id="KW-1185">Reference proteome</keyword>
<feature type="compositionally biased region" description="Basic and acidic residues" evidence="8">
    <location>
        <begin position="338"/>
        <end position="347"/>
    </location>
</feature>
<evidence type="ECO:0000256" key="8">
    <source>
        <dbReference type="SAM" id="MobiDB-lite"/>
    </source>
</evidence>
<evidence type="ECO:0000313" key="11">
    <source>
        <dbReference type="EMBL" id="KAJ1647839.1"/>
    </source>
</evidence>
<evidence type="ECO:0000256" key="7">
    <source>
        <dbReference type="ARBA" id="ARBA00022842"/>
    </source>
</evidence>
<dbReference type="GO" id="GO:0046872">
    <property type="term" value="F:metal ion binding"/>
    <property type="evidence" value="ECO:0007669"/>
    <property type="project" value="UniProtKB-KW"/>
</dbReference>
<evidence type="ECO:0000313" key="12">
    <source>
        <dbReference type="Proteomes" id="UP001145021"/>
    </source>
</evidence>
<comment type="cofactor">
    <cofactor evidence="2">
        <name>Mg(2+)</name>
        <dbReference type="ChEBI" id="CHEBI:18420"/>
    </cofactor>
</comment>
<sequence>MIQVQQSTLTSQALSVPKSASESPEKIHYPLPVADQSCNKAFSYAAVSNPNIFTADISSKPFSIKQVMEQSAVGLSSLSPATTPASSVQNSPCKAVGDISAHQKPQQQQQKQQPRQQKAYARPRGTKSSSGSAASGHARSASGCEYHSSASTSSSVVASIDSIKTAVDSSASAGKKQSSNSHGQELSSNTRNKAAKNESAGCKDTENKMTSNSSKSKPSVAGKQRRQNSARDLNSQQQHQAQTKAKPQPHQQSLSLSSSLLLSNQPLGSGKGRNQNQNQGQNHDQQNLRQQGQNQHPPHPSRSSSRKGNQAWPSPAQQAPANEVLSPQYANGKYRSRSKQESTKSENEEANTGSCNYSYGESEDELEAAISFSQEDWDLEVRDRVVLPLGLEKTLTAQILHTYETRLFPSAESIEIKRAFIEKFATILLYEFPNQQVEIHVFGSSVNGLGTSRSDVDICLTTEYKELENVFVLNKVLRKYNMRTYCVPHARVPIIKSWDPELRIASDINVNNTIALHNTRMIQTFVALDARVRPFVMAIKHWTKCREINDAAFGGTLSPYAWVNLAINFLQMRNPPILPVLHPSSQPDDADNGSSYGADQIDLRFNDDIEQLRGFGLANTESLGFLLYAFFRTYAYEFDFRHQVVSLRRGCYLTKAQKGWDSGRPSRIFCIEEPFSTWLNLGHSANTTAVEGIRQEFQRAFHILRDGGSFDEVCEVYQRPQRVALGQVPSSSCVTAATLADCNGAVVSPGSNAYSAFNSAVPTATTTNQHHHHHGAGIVVAGARKQPRYPQRSSSYSPGYAQSPYGVYYSTAGALPHPMHAQMQRRESFDNLMMGGTVRNKNDQHHGRMQHNPRYWHSTPSQIYTQKQHEDIIESAFHTPESSRSSAASPSDSTKEACLRLSEHLANLTVV</sequence>
<keyword evidence="5" id="KW-0808">Transferase</keyword>
<dbReference type="EC" id="2.7.7.19" evidence="4"/>
<feature type="region of interest" description="Disordered" evidence="8">
    <location>
        <begin position="1"/>
        <end position="27"/>
    </location>
</feature>
<dbReference type="Pfam" id="PF03828">
    <property type="entry name" value="PAP_assoc"/>
    <property type="match status" value="1"/>
</dbReference>
<feature type="compositionally biased region" description="Low complexity" evidence="8">
    <location>
        <begin position="274"/>
        <end position="296"/>
    </location>
</feature>
<gene>
    <name evidence="11" type="ORF">LPJ64_000804</name>
</gene>
<evidence type="ECO:0000256" key="3">
    <source>
        <dbReference type="ARBA" id="ARBA00008593"/>
    </source>
</evidence>
<dbReference type="PANTHER" id="PTHR12271">
    <property type="entry name" value="POLY A POLYMERASE CID PAP -RELATED"/>
    <property type="match status" value="1"/>
</dbReference>
<evidence type="ECO:0000256" key="2">
    <source>
        <dbReference type="ARBA" id="ARBA00001946"/>
    </source>
</evidence>